<name>A0A4R8UYL5_9MICO</name>
<accession>A0A4R8UYL5</accession>
<dbReference type="Gene3D" id="1.20.1260.10">
    <property type="match status" value="1"/>
</dbReference>
<dbReference type="EMBL" id="SOEY01000018">
    <property type="protein sequence ID" value="TFB73364.1"/>
    <property type="molecule type" value="Genomic_DNA"/>
</dbReference>
<proteinExistence type="predicted"/>
<organism evidence="1 2">
    <name type="scientific">Cryobacterium glaciale</name>
    <dbReference type="NCBI Taxonomy" id="1259145"/>
    <lineage>
        <taxon>Bacteria</taxon>
        <taxon>Bacillati</taxon>
        <taxon>Actinomycetota</taxon>
        <taxon>Actinomycetes</taxon>
        <taxon>Micrococcales</taxon>
        <taxon>Microbacteriaceae</taxon>
        <taxon>Cryobacterium</taxon>
    </lineage>
</organism>
<sequence length="56" mass="5851">MADMDHGMGGMMALQDALGADAGALYLTQMIMHHEGAIVSSQTAEIAVMNDLLATE</sequence>
<evidence type="ECO:0000313" key="1">
    <source>
        <dbReference type="EMBL" id="TFB73364.1"/>
    </source>
</evidence>
<dbReference type="InterPro" id="IPR012347">
    <property type="entry name" value="Ferritin-like"/>
</dbReference>
<dbReference type="Proteomes" id="UP000298173">
    <property type="component" value="Unassembled WGS sequence"/>
</dbReference>
<evidence type="ECO:0000313" key="2">
    <source>
        <dbReference type="Proteomes" id="UP000298173"/>
    </source>
</evidence>
<reference evidence="1 2" key="1">
    <citation type="submission" date="2019-03" db="EMBL/GenBank/DDBJ databases">
        <title>Genomics of glacier-inhabiting Cryobacterium strains.</title>
        <authorList>
            <person name="Liu Q."/>
            <person name="Xin Y.-H."/>
        </authorList>
    </citation>
    <scope>NUCLEOTIDE SEQUENCE [LARGE SCALE GENOMIC DNA]</scope>
    <source>
        <strain evidence="1 2">HLT2-23</strain>
    </source>
</reference>
<dbReference type="RefSeq" id="WP_134502937.1">
    <property type="nucleotide sequence ID" value="NZ_SOEY01000018.1"/>
</dbReference>
<protein>
    <submittedName>
        <fullName evidence="1">DUF305 domain-containing protein</fullName>
    </submittedName>
</protein>
<gene>
    <name evidence="1" type="ORF">E3O06_09095</name>
</gene>
<dbReference type="AlphaFoldDB" id="A0A4R8UYL5"/>
<keyword evidence="2" id="KW-1185">Reference proteome</keyword>
<comment type="caution">
    <text evidence="1">The sequence shown here is derived from an EMBL/GenBank/DDBJ whole genome shotgun (WGS) entry which is preliminary data.</text>
</comment>